<comment type="caution">
    <text evidence="1">The sequence shown here is derived from an EMBL/GenBank/DDBJ whole genome shotgun (WGS) entry which is preliminary data.</text>
</comment>
<accession>A0A844G9P3</accession>
<dbReference type="RefSeq" id="WP_230369916.1">
    <property type="nucleotide sequence ID" value="NZ_WLYX01000001.1"/>
</dbReference>
<evidence type="ECO:0000313" key="1">
    <source>
        <dbReference type="EMBL" id="MTD33146.1"/>
    </source>
</evidence>
<protein>
    <submittedName>
        <fullName evidence="1">Uncharacterized protein</fullName>
    </submittedName>
</protein>
<dbReference type="EMBL" id="WLYX01000001">
    <property type="protein sequence ID" value="MTD33146.1"/>
    <property type="molecule type" value="Genomic_DNA"/>
</dbReference>
<name>A0A844G9P3_9NEIS</name>
<evidence type="ECO:0000313" key="2">
    <source>
        <dbReference type="Proteomes" id="UP000446658"/>
    </source>
</evidence>
<organism evidence="1 2">
    <name type="scientific">Paludibacterium denitrificans</name>
    <dbReference type="NCBI Taxonomy" id="2675226"/>
    <lineage>
        <taxon>Bacteria</taxon>
        <taxon>Pseudomonadati</taxon>
        <taxon>Pseudomonadota</taxon>
        <taxon>Betaproteobacteria</taxon>
        <taxon>Neisseriales</taxon>
        <taxon>Chromobacteriaceae</taxon>
        <taxon>Paludibacterium</taxon>
    </lineage>
</organism>
<gene>
    <name evidence="1" type="ORF">GKE73_08180</name>
</gene>
<sequence>MARWLSREIARNSGVGATGSSPAAQPVCNAASGQQGVTGYRVTYDYHGQRDTVILPYDPGKKLQLQVTVQPLAQ</sequence>
<proteinExistence type="predicted"/>
<dbReference type="Proteomes" id="UP000446658">
    <property type="component" value="Unassembled WGS sequence"/>
</dbReference>
<keyword evidence="2" id="KW-1185">Reference proteome</keyword>
<dbReference type="AlphaFoldDB" id="A0A844G9P3"/>
<reference evidence="1 2" key="1">
    <citation type="submission" date="2019-11" db="EMBL/GenBank/DDBJ databases">
        <title>Draft genome sequence of Paludibacterium sp. dN18-1.</title>
        <authorList>
            <person name="Im W.-T."/>
        </authorList>
    </citation>
    <scope>NUCLEOTIDE SEQUENCE [LARGE SCALE GENOMIC DNA]</scope>
    <source>
        <strain evidence="2">dN 18-1</strain>
    </source>
</reference>